<dbReference type="AlphaFoldDB" id="A0A410WR41"/>
<dbReference type="SMART" id="SM00342">
    <property type="entry name" value="HTH_ARAC"/>
    <property type="match status" value="1"/>
</dbReference>
<dbReference type="EMBL" id="CP026520">
    <property type="protein sequence ID" value="QAV16898.1"/>
    <property type="molecule type" value="Genomic_DNA"/>
</dbReference>
<keyword evidence="1" id="KW-0805">Transcription regulation</keyword>
<dbReference type="Proteomes" id="UP001527202">
    <property type="component" value="Unassembled WGS sequence"/>
</dbReference>
<dbReference type="Gene3D" id="2.60.120.10">
    <property type="entry name" value="Jelly Rolls"/>
    <property type="match status" value="1"/>
</dbReference>
<dbReference type="PRINTS" id="PR00032">
    <property type="entry name" value="HTHARAC"/>
</dbReference>
<keyword evidence="3" id="KW-0804">Transcription</keyword>
<evidence type="ECO:0000259" key="4">
    <source>
        <dbReference type="PROSITE" id="PS01124"/>
    </source>
</evidence>
<dbReference type="Pfam" id="PF02311">
    <property type="entry name" value="AraC_binding"/>
    <property type="match status" value="1"/>
</dbReference>
<evidence type="ECO:0000256" key="2">
    <source>
        <dbReference type="ARBA" id="ARBA00023125"/>
    </source>
</evidence>
<dbReference type="Pfam" id="PF12833">
    <property type="entry name" value="HTH_18"/>
    <property type="match status" value="1"/>
</dbReference>
<gene>
    <name evidence="5" type="ORF">M5X16_02605</name>
    <name evidence="6" type="ORF">PC41400_04035</name>
</gene>
<dbReference type="Proteomes" id="UP000288943">
    <property type="component" value="Chromosome"/>
</dbReference>
<organism evidence="6 7">
    <name type="scientific">Paenibacillus chitinolyticus</name>
    <dbReference type="NCBI Taxonomy" id="79263"/>
    <lineage>
        <taxon>Bacteria</taxon>
        <taxon>Bacillati</taxon>
        <taxon>Bacillota</taxon>
        <taxon>Bacilli</taxon>
        <taxon>Bacillales</taxon>
        <taxon>Paenibacillaceae</taxon>
        <taxon>Paenibacillus</taxon>
    </lineage>
</organism>
<dbReference type="PANTHER" id="PTHR43280:SF28">
    <property type="entry name" value="HTH-TYPE TRANSCRIPTIONAL ACTIVATOR RHAS"/>
    <property type="match status" value="1"/>
</dbReference>
<evidence type="ECO:0000313" key="7">
    <source>
        <dbReference type="Proteomes" id="UP000288943"/>
    </source>
</evidence>
<keyword evidence="2" id="KW-0238">DNA-binding</keyword>
<dbReference type="InterPro" id="IPR003313">
    <property type="entry name" value="AraC-bd"/>
</dbReference>
<dbReference type="Gene3D" id="1.10.10.60">
    <property type="entry name" value="Homeodomain-like"/>
    <property type="match status" value="2"/>
</dbReference>
<dbReference type="GeneID" id="95373988"/>
<reference evidence="5 8" key="2">
    <citation type="submission" date="2022-05" db="EMBL/GenBank/DDBJ databases">
        <title>Genome Sequencing of Bee-Associated Microbes.</title>
        <authorList>
            <person name="Dunlap C."/>
        </authorList>
    </citation>
    <scope>NUCLEOTIDE SEQUENCE [LARGE SCALE GENOMIC DNA]</scope>
    <source>
        <strain evidence="5 8">NRRL B-23120</strain>
    </source>
</reference>
<dbReference type="RefSeq" id="WP_042232117.1">
    <property type="nucleotide sequence ID" value="NZ_CP026520.1"/>
</dbReference>
<dbReference type="InterPro" id="IPR020449">
    <property type="entry name" value="Tscrpt_reg_AraC-type_HTH"/>
</dbReference>
<dbReference type="InterPro" id="IPR014710">
    <property type="entry name" value="RmlC-like_jellyroll"/>
</dbReference>
<accession>A0A410WR41</accession>
<dbReference type="InterPro" id="IPR037923">
    <property type="entry name" value="HTH-like"/>
</dbReference>
<reference evidence="6 7" key="1">
    <citation type="submission" date="2018-01" db="EMBL/GenBank/DDBJ databases">
        <title>The whole genome sequencing and assembly of Paenibacillus chitinolyticus KCCM 41400 strain.</title>
        <authorList>
            <person name="Kim J.-Y."/>
            <person name="Park M.-K."/>
            <person name="Lee Y.-J."/>
            <person name="Yi H."/>
            <person name="Bahn Y.-S."/>
            <person name="Kim J.F."/>
            <person name="Lee D.-W."/>
        </authorList>
    </citation>
    <scope>NUCLEOTIDE SEQUENCE [LARGE SCALE GENOMIC DNA]</scope>
    <source>
        <strain evidence="6 7">KCCM 41400</strain>
    </source>
</reference>
<evidence type="ECO:0000256" key="3">
    <source>
        <dbReference type="ARBA" id="ARBA00023163"/>
    </source>
</evidence>
<evidence type="ECO:0000313" key="5">
    <source>
        <dbReference type="EMBL" id="MCY9594661.1"/>
    </source>
</evidence>
<evidence type="ECO:0000313" key="6">
    <source>
        <dbReference type="EMBL" id="QAV16898.1"/>
    </source>
</evidence>
<keyword evidence="8" id="KW-1185">Reference proteome</keyword>
<proteinExistence type="predicted"/>
<dbReference type="KEGG" id="pchi:PC41400_04035"/>
<protein>
    <submittedName>
        <fullName evidence="6">AraC family transcriptional regulator</fullName>
    </submittedName>
</protein>
<dbReference type="GO" id="GO:0003700">
    <property type="term" value="F:DNA-binding transcription factor activity"/>
    <property type="evidence" value="ECO:0007669"/>
    <property type="project" value="InterPro"/>
</dbReference>
<evidence type="ECO:0000256" key="1">
    <source>
        <dbReference type="ARBA" id="ARBA00023015"/>
    </source>
</evidence>
<feature type="domain" description="HTH araC/xylS-type" evidence="4">
    <location>
        <begin position="177"/>
        <end position="276"/>
    </location>
</feature>
<dbReference type="InterPro" id="IPR009057">
    <property type="entry name" value="Homeodomain-like_sf"/>
</dbReference>
<dbReference type="SUPFAM" id="SSF46689">
    <property type="entry name" value="Homeodomain-like"/>
    <property type="match status" value="2"/>
</dbReference>
<dbReference type="InterPro" id="IPR018060">
    <property type="entry name" value="HTH_AraC"/>
</dbReference>
<sequence length="280" mass="32707">MNLMDTFTRPIEALYNTSRIPAGFHSHLYYELYYFHSGQCSYLVGHRIYNLSPGDLLLMNGMTLHYPKINPAFEYCRTIVHFDPAYAEGLFRAPFHTPVLNPFKRTDNRLISLEPGERAILEPILEELCSLSGESDSLCRDRFLASFMRVLLQVYEIADKPRNRSHEPAGPRQQHVQQLISYVEAHYTEDFRLDDIAAAVHLNKHYLVKMFKETTGITLFHYLYRRRINQAKVLFTLEPQKSITETAYEVGFKHLSHFSQTFKKFTGLTAEEYRKQVLNT</sequence>
<dbReference type="PANTHER" id="PTHR43280">
    <property type="entry name" value="ARAC-FAMILY TRANSCRIPTIONAL REGULATOR"/>
    <property type="match status" value="1"/>
</dbReference>
<dbReference type="OrthoDB" id="2713997at2"/>
<evidence type="ECO:0000313" key="8">
    <source>
        <dbReference type="Proteomes" id="UP001527202"/>
    </source>
</evidence>
<dbReference type="EMBL" id="JAMDMJ010000002">
    <property type="protein sequence ID" value="MCY9594661.1"/>
    <property type="molecule type" value="Genomic_DNA"/>
</dbReference>
<dbReference type="SUPFAM" id="SSF51215">
    <property type="entry name" value="Regulatory protein AraC"/>
    <property type="match status" value="1"/>
</dbReference>
<dbReference type="GO" id="GO:0043565">
    <property type="term" value="F:sequence-specific DNA binding"/>
    <property type="evidence" value="ECO:0007669"/>
    <property type="project" value="InterPro"/>
</dbReference>
<dbReference type="PROSITE" id="PS01124">
    <property type="entry name" value="HTH_ARAC_FAMILY_2"/>
    <property type="match status" value="1"/>
</dbReference>
<name>A0A410WR41_9BACL</name>